<reference evidence="1" key="1">
    <citation type="submission" date="2020-10" db="EMBL/GenBank/DDBJ databases">
        <authorList>
            <person name="Hahn C.J."/>
            <person name="Laso-Perez R."/>
            <person name="Vulcano F."/>
            <person name="Vaziourakis K.-M."/>
            <person name="Stokke R."/>
            <person name="Steen I.H."/>
            <person name="Teske A."/>
            <person name="Boetius A."/>
            <person name="Liebeke M."/>
            <person name="Amann R."/>
            <person name="Knittel K."/>
        </authorList>
    </citation>
    <scope>NUCLEOTIDE SEQUENCE</scope>
    <source>
        <strain evidence="1">Gfbio:e3339647-f889-4370-9287-4fb5cb688e4c:AG392M11_GoMArc1</strain>
    </source>
</reference>
<dbReference type="Proteomes" id="UP000639006">
    <property type="component" value="Unassembled WGS sequence"/>
</dbReference>
<gene>
    <name evidence="1" type="ORF">DIAAKJNI_00408</name>
</gene>
<dbReference type="InterPro" id="IPR029045">
    <property type="entry name" value="ClpP/crotonase-like_dom_sf"/>
</dbReference>
<accession>A0A811TB72</accession>
<dbReference type="SUPFAM" id="SSF52096">
    <property type="entry name" value="ClpP/crotonase"/>
    <property type="match status" value="1"/>
</dbReference>
<comment type="caution">
    <text evidence="1">The sequence shown here is derived from an EMBL/GenBank/DDBJ whole genome shotgun (WGS) entry which is preliminary data.</text>
</comment>
<sequence>MGIYSEYLDKSFDWHTLQEERKKQLLRISQLRGRAILTFASAMTKQADISIDYNDRVPIIDQISNLEGDKIDIILETPGGYAEVVEDIIKYIRNRFSEVTMIVPGYAKSAGTIMVMAGDEILMEPASALGPIDAQMLQSGKRFSAHAFLEGFEKIKQEVQDRGYLNRAYVPILQNISPGEIQNCENAQAFSKILVTDWLSEYKFKFWETHSSTSEPVTVNDKKTRAEEIAKKLCNHGHWLTHGRSITINDLREMRLKVTDFSEDTKLFDAISRYYILLKMSFDTTNIFKIYETPKSQIYRFATPQVGTEPQQRRDIALIEFECPNCKTKTKIQANLKEGVPMQKGSVPFPKDNVFICPACNNRNDLSTLRNQIESQSKKKIV</sequence>
<dbReference type="PANTHER" id="PTHR35984:SF1">
    <property type="entry name" value="PERIPLASMIC SERINE PROTEASE"/>
    <property type="match status" value="1"/>
</dbReference>
<name>A0A811TB72_9EURY</name>
<dbReference type="EMBL" id="CAJHIQ010000021">
    <property type="protein sequence ID" value="CAD6492892.1"/>
    <property type="molecule type" value="Genomic_DNA"/>
</dbReference>
<dbReference type="Pfam" id="PF01972">
    <property type="entry name" value="SDH_protease"/>
    <property type="match status" value="1"/>
</dbReference>
<proteinExistence type="predicted"/>
<organism evidence="1 2">
    <name type="scientific">Candidatus Argoarchaeum ethanivorans</name>
    <dbReference type="NCBI Taxonomy" id="2608793"/>
    <lineage>
        <taxon>Archaea</taxon>
        <taxon>Methanobacteriati</taxon>
        <taxon>Methanobacteriota</taxon>
        <taxon>Stenosarchaea group</taxon>
        <taxon>Methanomicrobia</taxon>
        <taxon>Methanosarcinales</taxon>
        <taxon>Methanosarcinales incertae sedis</taxon>
        <taxon>GOM Arc I cluster</taxon>
        <taxon>Candidatus Argoarchaeum</taxon>
    </lineage>
</organism>
<dbReference type="PANTHER" id="PTHR35984">
    <property type="entry name" value="PERIPLASMIC SERINE PROTEASE"/>
    <property type="match status" value="1"/>
</dbReference>
<dbReference type="GO" id="GO:0016020">
    <property type="term" value="C:membrane"/>
    <property type="evidence" value="ECO:0007669"/>
    <property type="project" value="InterPro"/>
</dbReference>
<evidence type="ECO:0000313" key="1">
    <source>
        <dbReference type="EMBL" id="CAD6492892.1"/>
    </source>
</evidence>
<dbReference type="AlphaFoldDB" id="A0A811TB72"/>
<dbReference type="Gene3D" id="3.90.226.10">
    <property type="entry name" value="2-enoyl-CoA Hydratase, Chain A, domain 1"/>
    <property type="match status" value="1"/>
</dbReference>
<dbReference type="InterPro" id="IPR002825">
    <property type="entry name" value="Pept_S49_ser-pept_pro"/>
</dbReference>
<protein>
    <submittedName>
        <fullName evidence="1">Serine dehydrogenase proteinase</fullName>
    </submittedName>
</protein>
<evidence type="ECO:0000313" key="2">
    <source>
        <dbReference type="Proteomes" id="UP000639006"/>
    </source>
</evidence>